<feature type="binding site" evidence="2">
    <location>
        <position position="143"/>
    </location>
    <ligand>
        <name>Mn(2+)</name>
        <dbReference type="ChEBI" id="CHEBI:29035"/>
        <label>2</label>
    </ligand>
</feature>
<dbReference type="SUPFAM" id="SSF55031">
    <property type="entry name" value="Bacterial exopeptidase dimerisation domain"/>
    <property type="match status" value="1"/>
</dbReference>
<dbReference type="AlphaFoldDB" id="A0A227KI05"/>
<feature type="domain" description="Peptidase M20 dimerisation" evidence="3">
    <location>
        <begin position="226"/>
        <end position="314"/>
    </location>
</feature>
<evidence type="ECO:0000256" key="2">
    <source>
        <dbReference type="PIRSR" id="PIRSR005962-1"/>
    </source>
</evidence>
<keyword evidence="1" id="KW-0378">Hydrolase</keyword>
<dbReference type="GeneID" id="78362185"/>
<dbReference type="InterPro" id="IPR002933">
    <property type="entry name" value="Peptidase_M20"/>
</dbReference>
<dbReference type="GO" id="GO:0005737">
    <property type="term" value="C:cytoplasm"/>
    <property type="evidence" value="ECO:0007669"/>
    <property type="project" value="TreeGrafter"/>
</dbReference>
<reference evidence="5" key="1">
    <citation type="submission" date="2017-05" db="EMBL/GenBank/DDBJ databases">
        <title>Improved OligoMM genomes.</title>
        <authorList>
            <person name="Garzetti D."/>
        </authorList>
    </citation>
    <scope>NUCLEOTIDE SEQUENCE [LARGE SCALE GENOMIC DNA]</scope>
    <source>
        <strain evidence="5">YL45</strain>
    </source>
</reference>
<dbReference type="Pfam" id="PF07687">
    <property type="entry name" value="M20_dimer"/>
    <property type="match status" value="1"/>
</dbReference>
<sequence>MQELPLQLVTQMIADRRTIHKRPELGWTEFETTYFIAKRLEKLQIEFQLGGDFLDRASVHGRDEQEVRTAIQRALEHGVPKTFIKKTQGYTGVAGIFDTGRPGPTIAIRADIDAVPVQESQDEAHESVMGGYCSEIPMVMHSCGHDAHTAILLAVAEWIVENQDNLCGKFKFVFQPSEEGVRGGLAVANGGFLDDADVLLCFHIGTKCKLGEVGICEKGFLATSKLNVTFEGVPAHAGSNPEAGKSALLAACNAATLISGIPRHSKGLTRVCVGKLIAGESRNVIPAHAAMEIETRGETGELDQYMVNHVCRIVNSAAEAFDVKARIETVGSAVNLETDHEISVRLQKIAEQVESVERVAYYNDIAASEDCTWLIKRVRDRGGKAGYFLFGCNHHGHHKTDFTIQDEVSLPVGLRMLIQYLAERCSG</sequence>
<dbReference type="EMBL" id="NHMP01000005">
    <property type="protein sequence ID" value="OXE47229.1"/>
    <property type="molecule type" value="Genomic_DNA"/>
</dbReference>
<dbReference type="InterPro" id="IPR052030">
    <property type="entry name" value="Peptidase_M20/M20A_hydrolases"/>
</dbReference>
<keyword evidence="2" id="KW-0479">Metal-binding</keyword>
<dbReference type="RefSeq" id="WP_066594268.1">
    <property type="nucleotide sequence ID" value="NZ_CAJTBZ010000008.1"/>
</dbReference>
<proteinExistence type="predicted"/>
<feature type="binding site" evidence="2">
    <location>
        <position position="398"/>
    </location>
    <ligand>
        <name>Mn(2+)</name>
        <dbReference type="ChEBI" id="CHEBI:29035"/>
        <label>2</label>
    </ligand>
</feature>
<feature type="binding site" evidence="2">
    <location>
        <position position="179"/>
    </location>
    <ligand>
        <name>Mn(2+)</name>
        <dbReference type="ChEBI" id="CHEBI:29035"/>
        <label>2</label>
    </ligand>
</feature>
<dbReference type="InterPro" id="IPR011650">
    <property type="entry name" value="Peptidase_M20_dimer"/>
</dbReference>
<name>A0A227KI05_9BURK</name>
<keyword evidence="5" id="KW-1185">Reference proteome</keyword>
<comment type="caution">
    <text evidence="4">The sequence shown here is derived from an EMBL/GenBank/DDBJ whole genome shotgun (WGS) entry which is preliminary data.</text>
</comment>
<comment type="cofactor">
    <cofactor evidence="2">
        <name>Mn(2+)</name>
        <dbReference type="ChEBI" id="CHEBI:29035"/>
    </cofactor>
    <text evidence="2">The Mn(2+) ion enhances activity.</text>
</comment>
<dbReference type="NCBIfam" id="TIGR01891">
    <property type="entry name" value="amidohydrolases"/>
    <property type="match status" value="1"/>
</dbReference>
<feature type="binding site" evidence="2">
    <location>
        <position position="145"/>
    </location>
    <ligand>
        <name>Mn(2+)</name>
        <dbReference type="ChEBI" id="CHEBI:29035"/>
        <label>2</label>
    </ligand>
</feature>
<dbReference type="GO" id="GO:0016805">
    <property type="term" value="F:dipeptidase activity"/>
    <property type="evidence" value="ECO:0007669"/>
    <property type="project" value="TreeGrafter"/>
</dbReference>
<dbReference type="PIRSF" id="PIRSF005962">
    <property type="entry name" value="Pept_M20D_amidohydro"/>
    <property type="match status" value="1"/>
</dbReference>
<dbReference type="GO" id="GO:0046872">
    <property type="term" value="F:metal ion binding"/>
    <property type="evidence" value="ECO:0007669"/>
    <property type="project" value="UniProtKB-KW"/>
</dbReference>
<dbReference type="PANTHER" id="PTHR30575">
    <property type="entry name" value="PEPTIDASE M20"/>
    <property type="match status" value="1"/>
</dbReference>
<accession>A0A227KI05</accession>
<dbReference type="PANTHER" id="PTHR30575:SF3">
    <property type="entry name" value="PEPTIDASE M20 DIMERISATION DOMAIN-CONTAINING PROTEIN"/>
    <property type="match status" value="1"/>
</dbReference>
<dbReference type="GO" id="GO:0046657">
    <property type="term" value="P:folic acid catabolic process"/>
    <property type="evidence" value="ECO:0007669"/>
    <property type="project" value="TreeGrafter"/>
</dbReference>
<evidence type="ECO:0000259" key="3">
    <source>
        <dbReference type="Pfam" id="PF07687"/>
    </source>
</evidence>
<protein>
    <submittedName>
        <fullName evidence="4">Peptidase M20</fullName>
    </submittedName>
</protein>
<gene>
    <name evidence="4" type="ORF">ADH67_08695</name>
</gene>
<dbReference type="GO" id="GO:0071713">
    <property type="term" value="F:para-aminobenzoyl-glutamate hydrolase activity"/>
    <property type="evidence" value="ECO:0007669"/>
    <property type="project" value="TreeGrafter"/>
</dbReference>
<dbReference type="Pfam" id="PF01546">
    <property type="entry name" value="Peptidase_M20"/>
    <property type="match status" value="1"/>
</dbReference>
<dbReference type="Proteomes" id="UP000214610">
    <property type="component" value="Unassembled WGS sequence"/>
</dbReference>
<evidence type="ECO:0000313" key="4">
    <source>
        <dbReference type="EMBL" id="OXE47229.1"/>
    </source>
</evidence>
<dbReference type="SUPFAM" id="SSF53187">
    <property type="entry name" value="Zn-dependent exopeptidases"/>
    <property type="match status" value="1"/>
</dbReference>
<dbReference type="Gene3D" id="3.40.630.10">
    <property type="entry name" value="Zn peptidases"/>
    <property type="match status" value="2"/>
</dbReference>
<dbReference type="InterPro" id="IPR036264">
    <property type="entry name" value="Bact_exopeptidase_dim_dom"/>
</dbReference>
<organism evidence="4 5">
    <name type="scientific">Turicimonas muris</name>
    <dbReference type="NCBI Taxonomy" id="1796652"/>
    <lineage>
        <taxon>Bacteria</taxon>
        <taxon>Pseudomonadati</taxon>
        <taxon>Pseudomonadota</taxon>
        <taxon>Betaproteobacteria</taxon>
        <taxon>Burkholderiales</taxon>
        <taxon>Sutterellaceae</taxon>
        <taxon>Turicimonas</taxon>
    </lineage>
</organism>
<keyword evidence="2" id="KW-0464">Manganese</keyword>
<dbReference type="InterPro" id="IPR017439">
    <property type="entry name" value="Amidohydrolase"/>
</dbReference>
<evidence type="ECO:0000256" key="1">
    <source>
        <dbReference type="ARBA" id="ARBA00022801"/>
    </source>
</evidence>
<feature type="binding site" evidence="2">
    <location>
        <position position="203"/>
    </location>
    <ligand>
        <name>Mn(2+)</name>
        <dbReference type="ChEBI" id="CHEBI:29035"/>
        <label>2</label>
    </ligand>
</feature>
<evidence type="ECO:0000313" key="5">
    <source>
        <dbReference type="Proteomes" id="UP000214610"/>
    </source>
</evidence>